<feature type="domain" description="ApeI dehydratase-like" evidence="2">
    <location>
        <begin position="463"/>
        <end position="561"/>
    </location>
</feature>
<dbReference type="InterPro" id="IPR000873">
    <property type="entry name" value="AMP-dep_synth/lig_dom"/>
</dbReference>
<dbReference type="Pfam" id="PF00501">
    <property type="entry name" value="AMP-binding"/>
    <property type="match status" value="1"/>
</dbReference>
<proteinExistence type="predicted"/>
<dbReference type="InterPro" id="IPR054545">
    <property type="entry name" value="ApeI-like"/>
</dbReference>
<dbReference type="PANTHER" id="PTHR45398">
    <property type="match status" value="1"/>
</dbReference>
<dbReference type="Gene3D" id="3.30.300.30">
    <property type="match status" value="1"/>
</dbReference>
<name>A0A1N6RS10_9GAMM</name>
<dbReference type="STRING" id="49186.SAMN05421647_103489"/>
<dbReference type="Proteomes" id="UP000186895">
    <property type="component" value="Unassembled WGS sequence"/>
</dbReference>
<gene>
    <name evidence="3" type="ORF">SAMN05421647_103489</name>
</gene>
<dbReference type="InterPro" id="IPR029069">
    <property type="entry name" value="HotDog_dom_sf"/>
</dbReference>
<dbReference type="EMBL" id="FTMN01000003">
    <property type="protein sequence ID" value="SIQ31597.1"/>
    <property type="molecule type" value="Genomic_DNA"/>
</dbReference>
<dbReference type="eggNOG" id="COG0764">
    <property type="taxonomic scope" value="Bacteria"/>
</dbReference>
<dbReference type="Pfam" id="PF22818">
    <property type="entry name" value="ApeI-like"/>
    <property type="match status" value="1"/>
</dbReference>
<evidence type="ECO:0000313" key="4">
    <source>
        <dbReference type="Proteomes" id="UP000186895"/>
    </source>
</evidence>
<dbReference type="eggNOG" id="COG0318">
    <property type="taxonomic scope" value="Bacteria"/>
</dbReference>
<evidence type="ECO:0000313" key="3">
    <source>
        <dbReference type="EMBL" id="SIQ31597.1"/>
    </source>
</evidence>
<dbReference type="SUPFAM" id="SSF56801">
    <property type="entry name" value="Acetyl-CoA synthetase-like"/>
    <property type="match status" value="1"/>
</dbReference>
<dbReference type="AlphaFoldDB" id="A0A1N6RS10"/>
<organism evidence="3 4">
    <name type="scientific">Marinobacterium stanieri</name>
    <dbReference type="NCBI Taxonomy" id="49186"/>
    <lineage>
        <taxon>Bacteria</taxon>
        <taxon>Pseudomonadati</taxon>
        <taxon>Pseudomonadota</taxon>
        <taxon>Gammaproteobacteria</taxon>
        <taxon>Oceanospirillales</taxon>
        <taxon>Oceanospirillaceae</taxon>
        <taxon>Marinobacterium</taxon>
    </lineage>
</organism>
<dbReference type="InterPro" id="IPR045851">
    <property type="entry name" value="AMP-bd_C_sf"/>
</dbReference>
<dbReference type="PANTHER" id="PTHR45398:SF1">
    <property type="entry name" value="ENZYME, PUTATIVE (JCVI)-RELATED"/>
    <property type="match status" value="1"/>
</dbReference>
<keyword evidence="4" id="KW-1185">Reference proteome</keyword>
<sequence>MKGLIPLCDWLNQAPAHPVAISHDGPVGHDAFTQQVARCYWQLSSAKPGQRWAVYHADTLVFLAWVLALWQRGCTVCVPGDNRPGTNQRLSTRVSGFVGDYPVELSSVDHASNEIVSIPEWRALDTGFPALEIYTSGSTGEPKPVQKTFTQLQSELEALEALWPDHHDAVIVTTVTHQHLYGLTFRLFWPLCRGQLFESSQCQFSEEIFQRAHQYAHFSLVSTPSHLSRFNPVLDWDEVEPRCVAVVSSAAPLMREDSLAVAALLHAPVREIYGSSETGALAWRIQGDREESPWQLLPGVQGELTADATLKISAPQVTDGCQTLSDRVVMATDGRFRLLGRTDRIAKIEGKRVSLVEIEQQAEQLPLIKLARSLVLSGRRTEVGLVAELTDEGNRTLQSDGKRALVQQLKAALSRCFEPVVLPRRWRFVSHMPYNAQGKITVESLKTLFQADSTKWPSILSQTAEAASAELMLHVPASLIYFDGHFAGNPILPGITQVHWAAHYGRELLGVDGVFCRLEAAKFQQVIFPESQVRLELEYQAEKNKLVFRYVSDKGGHSSGRICFS</sequence>
<dbReference type="SUPFAM" id="SSF54637">
    <property type="entry name" value="Thioesterase/thiol ester dehydrase-isomerase"/>
    <property type="match status" value="1"/>
</dbReference>
<evidence type="ECO:0000259" key="2">
    <source>
        <dbReference type="Pfam" id="PF22818"/>
    </source>
</evidence>
<protein>
    <submittedName>
        <fullName evidence="3">AMP-binding enzyme</fullName>
    </submittedName>
</protein>
<dbReference type="InterPro" id="IPR042099">
    <property type="entry name" value="ANL_N_sf"/>
</dbReference>
<feature type="domain" description="AMP-dependent synthetase/ligase" evidence="1">
    <location>
        <begin position="129"/>
        <end position="312"/>
    </location>
</feature>
<dbReference type="RefSeq" id="WP_076462607.1">
    <property type="nucleotide sequence ID" value="NZ_FTMN01000003.1"/>
</dbReference>
<evidence type="ECO:0000259" key="1">
    <source>
        <dbReference type="Pfam" id="PF00501"/>
    </source>
</evidence>
<accession>A0A1N6RS10</accession>
<dbReference type="Gene3D" id="3.40.50.12780">
    <property type="entry name" value="N-terminal domain of ligase-like"/>
    <property type="match status" value="1"/>
</dbReference>
<dbReference type="Gene3D" id="3.10.129.10">
    <property type="entry name" value="Hotdog Thioesterase"/>
    <property type="match status" value="1"/>
</dbReference>
<reference evidence="3 4" key="1">
    <citation type="submission" date="2017-01" db="EMBL/GenBank/DDBJ databases">
        <authorList>
            <person name="Mah S.A."/>
            <person name="Swanson W.J."/>
            <person name="Moy G.W."/>
            <person name="Vacquier V.D."/>
        </authorList>
    </citation>
    <scope>NUCLEOTIDE SEQUENCE [LARGE SCALE GENOMIC DNA]</scope>
    <source>
        <strain evidence="3 4">DSM 7027</strain>
    </source>
</reference>